<evidence type="ECO:0000313" key="3">
    <source>
        <dbReference type="Proteomes" id="UP000266113"/>
    </source>
</evidence>
<dbReference type="AlphaFoldDB" id="A0A398DVT2"/>
<dbReference type="PROSITE" id="PS00409">
    <property type="entry name" value="PROKAR_NTER_METHYL"/>
    <property type="match status" value="1"/>
</dbReference>
<evidence type="ECO:0000256" key="1">
    <source>
        <dbReference type="SAM" id="Phobius"/>
    </source>
</evidence>
<gene>
    <name evidence="2" type="ORF">SMC1_07925</name>
</gene>
<reference evidence="2 3" key="1">
    <citation type="submission" date="2018-09" db="EMBL/GenBank/DDBJ databases">
        <title>Discovery and Ecogenomic Context for Candidatus Cryosericales, a Global Caldiserica Order Active in Thawing Permafrost.</title>
        <authorList>
            <person name="Martinez M.A."/>
            <person name="Woodcroft B.J."/>
            <person name="Ignacio Espinoza J.C."/>
            <person name="Zayed A."/>
            <person name="Singleton C.M."/>
            <person name="Boyd J."/>
            <person name="Li Y.-F."/>
            <person name="Purvine S."/>
            <person name="Maughan H."/>
            <person name="Hodgkins S.B."/>
            <person name="Anderson D."/>
            <person name="Sederholm M."/>
            <person name="Temperton B."/>
            <person name="Saleska S.R."/>
            <person name="Tyson G.W."/>
            <person name="Rich V.I."/>
        </authorList>
    </citation>
    <scope>NUCLEOTIDE SEQUENCE [LARGE SCALE GENOMIC DNA]</scope>
    <source>
        <strain evidence="2 3">SMC1</strain>
    </source>
</reference>
<accession>A0A398DVT2</accession>
<feature type="transmembrane region" description="Helical" evidence="1">
    <location>
        <begin position="37"/>
        <end position="59"/>
    </location>
</feature>
<organism evidence="2 3">
    <name type="scientific">Candidatus Cryosericum septentrionale</name>
    <dbReference type="NCBI Taxonomy" id="2290913"/>
    <lineage>
        <taxon>Bacteria</taxon>
        <taxon>Pseudomonadati</taxon>
        <taxon>Caldisericota/Cryosericota group</taxon>
        <taxon>Candidatus Cryosericota</taxon>
        <taxon>Candidatus Cryosericia</taxon>
        <taxon>Candidatus Cryosericales</taxon>
        <taxon>Candidatus Cryosericaceae</taxon>
        <taxon>Candidatus Cryosericum</taxon>
    </lineage>
</organism>
<name>A0A398DVT2_9BACT</name>
<dbReference type="EMBL" id="QXIY01000034">
    <property type="protein sequence ID" value="RIE16228.1"/>
    <property type="molecule type" value="Genomic_DNA"/>
</dbReference>
<dbReference type="InterPro" id="IPR012902">
    <property type="entry name" value="N_methyl_site"/>
</dbReference>
<sequence>MRQTAEQLPYVGSAVVRSRHGLSPSCRSTGRRSGFTLVEVVVAGAILVILLIGLVSVYARGVVGFRQAQLLTLAQNMAEFYVEDIKSMAPTILHQMLSGVNVDSNYPNVGDTVSWSYDSGRVTTDYVIGGITVLPGDASYVAGGSAEPPLPTNPPLLLGSLVTVGKYSIVDGTGATRWFYSVTLNHQALSQFSRQIRIVYYQGTMDTSIAGNDPWTTTSYRTYTSDEQMKFEYEVTIFQGSGSYVHVVYRTSGTIARPYTL</sequence>
<proteinExistence type="predicted"/>
<keyword evidence="3" id="KW-1185">Reference proteome</keyword>
<comment type="caution">
    <text evidence="2">The sequence shown here is derived from an EMBL/GenBank/DDBJ whole genome shotgun (WGS) entry which is preliminary data.</text>
</comment>
<protein>
    <submittedName>
        <fullName evidence="2">Type II secretion system protein</fullName>
    </submittedName>
</protein>
<dbReference type="Proteomes" id="UP000266113">
    <property type="component" value="Unassembled WGS sequence"/>
</dbReference>
<keyword evidence="1" id="KW-1133">Transmembrane helix</keyword>
<keyword evidence="1" id="KW-0812">Transmembrane</keyword>
<keyword evidence="1" id="KW-0472">Membrane</keyword>
<evidence type="ECO:0000313" key="2">
    <source>
        <dbReference type="EMBL" id="RIE16228.1"/>
    </source>
</evidence>
<dbReference type="RefSeq" id="WP_119086240.1">
    <property type="nucleotide sequence ID" value="NZ_QXIY01000034.1"/>
</dbReference>